<feature type="non-terminal residue" evidence="3">
    <location>
        <position position="165"/>
    </location>
</feature>
<dbReference type="Pfam" id="PF22486">
    <property type="entry name" value="MATH_2"/>
    <property type="match status" value="1"/>
</dbReference>
<dbReference type="Proteomes" id="UP000515126">
    <property type="component" value="Unplaced"/>
</dbReference>
<sequence length="165" mass="19298">MSEDMEATGWGYTQIRVDSVCHKWTISNFSFCMDGIREKITSPKFSLEASDKVEWGLRVHPNGSDEESKDYLSVYLGLLHCQKSTVWAKFEFWIINSQGKNYQSRSSINVFSFQKNQYRGFKKFILRDFLFSNPHSLLPEDQLTLCCKLTKVKREYTNPPTEKLN</sequence>
<dbReference type="SUPFAM" id="SSF49599">
    <property type="entry name" value="TRAF domain-like"/>
    <property type="match status" value="1"/>
</dbReference>
<proteinExistence type="predicted"/>
<reference evidence="3" key="1">
    <citation type="submission" date="2025-08" db="UniProtKB">
        <authorList>
            <consortium name="RefSeq"/>
        </authorList>
    </citation>
    <scope>IDENTIFICATION</scope>
</reference>
<keyword evidence="2" id="KW-1185">Reference proteome</keyword>
<dbReference type="PANTHER" id="PTHR24413">
    <property type="entry name" value="SPECKLE-TYPE POZ PROTEIN"/>
    <property type="match status" value="1"/>
</dbReference>
<dbReference type="PROSITE" id="PS50144">
    <property type="entry name" value="MATH"/>
    <property type="match status" value="1"/>
</dbReference>
<dbReference type="Gene3D" id="2.60.210.10">
    <property type="entry name" value="Apoptosis, Tumor Necrosis Factor Receptor Associated Protein 2, Chain A"/>
    <property type="match status" value="1"/>
</dbReference>
<gene>
    <name evidence="3" type="primary">LOC110287842</name>
</gene>
<accession>A0A6P5P740</accession>
<organism evidence="2 3">
    <name type="scientific">Mus caroli</name>
    <name type="common">Ryukyu mouse</name>
    <name type="synonym">Ricefield mouse</name>
    <dbReference type="NCBI Taxonomy" id="10089"/>
    <lineage>
        <taxon>Eukaryota</taxon>
        <taxon>Metazoa</taxon>
        <taxon>Chordata</taxon>
        <taxon>Craniata</taxon>
        <taxon>Vertebrata</taxon>
        <taxon>Euteleostomi</taxon>
        <taxon>Mammalia</taxon>
        <taxon>Eutheria</taxon>
        <taxon>Euarchontoglires</taxon>
        <taxon>Glires</taxon>
        <taxon>Rodentia</taxon>
        <taxon>Myomorpha</taxon>
        <taxon>Muroidea</taxon>
        <taxon>Muridae</taxon>
        <taxon>Murinae</taxon>
        <taxon>Mus</taxon>
        <taxon>Mus</taxon>
    </lineage>
</organism>
<feature type="domain" description="MATH" evidence="1">
    <location>
        <begin position="19"/>
        <end position="149"/>
    </location>
</feature>
<dbReference type="GeneID" id="110287842"/>
<dbReference type="AlphaFoldDB" id="A0A6P5P740"/>
<dbReference type="KEGG" id="mcal:110287842"/>
<dbReference type="RefSeq" id="XP_021010017.1">
    <property type="nucleotide sequence ID" value="XM_021154358.1"/>
</dbReference>
<dbReference type="SMART" id="SM00061">
    <property type="entry name" value="MATH"/>
    <property type="match status" value="1"/>
</dbReference>
<protein>
    <submittedName>
        <fullName evidence="3">TD and POZ domain-containing protein 5-like</fullName>
    </submittedName>
</protein>
<evidence type="ECO:0000313" key="3">
    <source>
        <dbReference type="RefSeq" id="XP_021010017.1"/>
    </source>
</evidence>
<evidence type="ECO:0000259" key="1">
    <source>
        <dbReference type="PROSITE" id="PS50144"/>
    </source>
</evidence>
<dbReference type="InterPro" id="IPR008974">
    <property type="entry name" value="TRAF-like"/>
</dbReference>
<dbReference type="InterPro" id="IPR002083">
    <property type="entry name" value="MATH/TRAF_dom"/>
</dbReference>
<name>A0A6P5P740_MUSCR</name>
<evidence type="ECO:0000313" key="2">
    <source>
        <dbReference type="Proteomes" id="UP000515126"/>
    </source>
</evidence>
<dbReference type="FunFam" id="2.60.210.10:FF:000003">
    <property type="entry name" value="Speckle-type POZ protein-like a"/>
    <property type="match status" value="1"/>
</dbReference>